<dbReference type="HOGENOM" id="CLU_439999_0_0_0"/>
<dbReference type="GO" id="GO:0003824">
    <property type="term" value="F:catalytic activity"/>
    <property type="evidence" value="ECO:0007669"/>
    <property type="project" value="InterPro"/>
</dbReference>
<keyword evidence="3" id="KW-1185">Reference proteome</keyword>
<dbReference type="EMBL" id="AE000657">
    <property type="protein sequence ID" value="AAC07672.1"/>
    <property type="molecule type" value="Genomic_DNA"/>
</dbReference>
<dbReference type="SMR" id="O67704"/>
<sequence length="625" mass="71699">MKVLKKEELVPTLYQLFSQAKEKVLVVSAWIRGSIFKELLSLLPENVQLEVIVRAGNLSDMDITDEAFFRETKKKGGRILLNPKLHSKFLIIDERYAVVGSSNITFMGLYPEGNVETNVLIEEKEKVKELLEFYENLKEESVDYTDVVGYAVSSRSPKEAEIVLLEDLKEQTYLGIQGEEFFLCRLSNVSGKKETREDALNRILSSEVWDWKVAALFAHLYERPEIKTGRLEILGEYEKERNLFKTPTKSVESGSLVKKLEPESEELKRILFKNHSGYDMKYPTYLGKLYNTEVKAYLDMDKVLGMHMAVLGTTGSGKTTFVKKILKNFKESEVIIFDIYGEYAQELGAKEVIVENVLMPISVEDVKDYLKEAGSTLEERSTEEKEFFSVFRRALKPDIEATELKEKSFKEIYEEAVKNLHSLHLKQDAQSVYEHLERTYSRGALEQQPKVLKEVVDFLNSEERVKVFNFKEVDITETKVNLTGLILKEIFIRAKKDRKPRLIVIEEAQNVAPERGTGDVPSGKENVAFVYAKKIAMEGRKLNLGLIAITQRPANLSKFILSQLNTQVIFKLITKNDLDAVSPFFEYSKEDIFRLLPFLKPGTAFVSGLAVPFSFLFQMEEIPYY</sequence>
<dbReference type="eggNOG" id="COG0433">
    <property type="taxonomic scope" value="Bacteria"/>
</dbReference>
<dbReference type="PANTHER" id="PTHR42957">
    <property type="entry name" value="HELICASE MJ1565-RELATED"/>
    <property type="match status" value="1"/>
</dbReference>
<dbReference type="GO" id="GO:0006793">
    <property type="term" value="P:phosphorus metabolic process"/>
    <property type="evidence" value="ECO:0007669"/>
    <property type="project" value="UniProtKB-ARBA"/>
</dbReference>
<dbReference type="RefSeq" id="WP_010881208.1">
    <property type="nucleotide sequence ID" value="NC_000918.1"/>
</dbReference>
<dbReference type="SMART" id="SM00382">
    <property type="entry name" value="AAA"/>
    <property type="match status" value="1"/>
</dbReference>
<accession>O67704</accession>
<dbReference type="PANTHER" id="PTHR42957:SF1">
    <property type="entry name" value="HELICASE MJ1565-RELATED"/>
    <property type="match status" value="1"/>
</dbReference>
<dbReference type="InterPro" id="IPR003593">
    <property type="entry name" value="AAA+_ATPase"/>
</dbReference>
<proteinExistence type="predicted"/>
<gene>
    <name evidence="2" type="ordered locus">aq_1852</name>
</gene>
<dbReference type="InterPro" id="IPR008571">
    <property type="entry name" value="HerA-like"/>
</dbReference>
<evidence type="ECO:0000259" key="1">
    <source>
        <dbReference type="PROSITE" id="PS50035"/>
    </source>
</evidence>
<dbReference type="OrthoDB" id="9806951at2"/>
<reference evidence="2 3" key="1">
    <citation type="journal article" date="1998" name="Nature">
        <title>The complete genome of the hyperthermophilic bacterium Aquifex aeolicus.</title>
        <authorList>
            <person name="Deckert G."/>
            <person name="Warren P.V."/>
            <person name="Gaasterland T."/>
            <person name="Young W.G."/>
            <person name="Lenox A.L."/>
            <person name="Graham D.E."/>
            <person name="Overbeek R."/>
            <person name="Snead M.A."/>
            <person name="Keller M."/>
            <person name="Aujay M."/>
            <person name="Huber R."/>
            <person name="Feldman R.A."/>
            <person name="Short J.M."/>
            <person name="Olson G.J."/>
            <person name="Swanson R.V."/>
        </authorList>
    </citation>
    <scope>NUCLEOTIDE SEQUENCE [LARGE SCALE GENOMIC DNA]</scope>
    <source>
        <strain evidence="2 3">VF5</strain>
    </source>
</reference>
<dbReference type="SUPFAM" id="SSF56024">
    <property type="entry name" value="Phospholipase D/nuclease"/>
    <property type="match status" value="1"/>
</dbReference>
<dbReference type="PIR" id="F70459">
    <property type="entry name" value="F70459"/>
</dbReference>
<dbReference type="Pfam" id="PF13091">
    <property type="entry name" value="PLDc_2"/>
    <property type="match status" value="1"/>
</dbReference>
<dbReference type="AlphaFoldDB" id="O67704"/>
<organism evidence="2 3">
    <name type="scientific">Aquifex aeolicus (strain VF5)</name>
    <dbReference type="NCBI Taxonomy" id="224324"/>
    <lineage>
        <taxon>Bacteria</taxon>
        <taxon>Pseudomonadati</taxon>
        <taxon>Aquificota</taxon>
        <taxon>Aquificia</taxon>
        <taxon>Aquificales</taxon>
        <taxon>Aquificaceae</taxon>
        <taxon>Aquifex</taxon>
    </lineage>
</organism>
<dbReference type="InParanoid" id="O67704"/>
<dbReference type="Pfam" id="PF01935">
    <property type="entry name" value="DUF87"/>
    <property type="match status" value="1"/>
</dbReference>
<dbReference type="SUPFAM" id="SSF52540">
    <property type="entry name" value="P-loop containing nucleoside triphosphate hydrolases"/>
    <property type="match status" value="1"/>
</dbReference>
<dbReference type="InterPro" id="IPR002789">
    <property type="entry name" value="HerA_central"/>
</dbReference>
<dbReference type="InterPro" id="IPR001736">
    <property type="entry name" value="PLipase_D/transphosphatidylase"/>
</dbReference>
<dbReference type="Gene3D" id="3.40.50.300">
    <property type="entry name" value="P-loop containing nucleotide triphosphate hydrolases"/>
    <property type="match status" value="2"/>
</dbReference>
<dbReference type="EnsemblBacteria" id="AAC07672">
    <property type="protein sequence ID" value="AAC07672"/>
    <property type="gene ID" value="aq_1852"/>
</dbReference>
<dbReference type="Gene3D" id="3.30.870.10">
    <property type="entry name" value="Endonuclease Chain A"/>
    <property type="match status" value="1"/>
</dbReference>
<dbReference type="Proteomes" id="UP000000798">
    <property type="component" value="Chromosome"/>
</dbReference>
<dbReference type="eggNOG" id="COG1502">
    <property type="taxonomic scope" value="Bacteria"/>
</dbReference>
<dbReference type="Pfam" id="PF09378">
    <property type="entry name" value="HAS-barrel"/>
    <property type="match status" value="1"/>
</dbReference>
<dbReference type="KEGG" id="aae:aq_1852"/>
<dbReference type="PROSITE" id="PS50035">
    <property type="entry name" value="PLD"/>
    <property type="match status" value="1"/>
</dbReference>
<dbReference type="SMART" id="SM00155">
    <property type="entry name" value="PLDc"/>
    <property type="match status" value="1"/>
</dbReference>
<name>O67704_AQUAE</name>
<dbReference type="STRING" id="224324.aq_1852"/>
<dbReference type="InterPro" id="IPR027417">
    <property type="entry name" value="P-loop_NTPase"/>
</dbReference>
<dbReference type="InterPro" id="IPR025202">
    <property type="entry name" value="PLD-like_dom"/>
</dbReference>
<protein>
    <recommendedName>
        <fullName evidence="1">PLD phosphodiesterase domain-containing protein</fullName>
    </recommendedName>
</protein>
<evidence type="ECO:0000313" key="2">
    <source>
        <dbReference type="EMBL" id="AAC07672.1"/>
    </source>
</evidence>
<dbReference type="InterPro" id="IPR018538">
    <property type="entry name" value="HerA_barrel_dom"/>
</dbReference>
<feature type="domain" description="PLD phosphodiesterase" evidence="1">
    <location>
        <begin position="81"/>
        <end position="108"/>
    </location>
</feature>
<evidence type="ECO:0000313" key="3">
    <source>
        <dbReference type="Proteomes" id="UP000000798"/>
    </source>
</evidence>